<comment type="caution">
    <text evidence="2">The sequence shown here is derived from an EMBL/GenBank/DDBJ whole genome shotgun (WGS) entry which is preliminary data.</text>
</comment>
<evidence type="ECO:0000313" key="3">
    <source>
        <dbReference type="Proteomes" id="UP000664144"/>
    </source>
</evidence>
<dbReference type="Pfam" id="PF09413">
    <property type="entry name" value="DUF2007"/>
    <property type="match status" value="1"/>
</dbReference>
<name>A0A939EZ24_9BACT</name>
<dbReference type="AlphaFoldDB" id="A0A939EZ24"/>
<protein>
    <submittedName>
        <fullName evidence="2">DUF2007 domain-containing protein</fullName>
    </submittedName>
</protein>
<dbReference type="EMBL" id="JAFLQZ010000013">
    <property type="protein sequence ID" value="MBO0359792.1"/>
    <property type="molecule type" value="Genomic_DNA"/>
</dbReference>
<organism evidence="2 3">
    <name type="scientific">Hymenobacter telluris</name>
    <dbReference type="NCBI Taxonomy" id="2816474"/>
    <lineage>
        <taxon>Bacteria</taxon>
        <taxon>Pseudomonadati</taxon>
        <taxon>Bacteroidota</taxon>
        <taxon>Cytophagia</taxon>
        <taxon>Cytophagales</taxon>
        <taxon>Hymenobacteraceae</taxon>
        <taxon>Hymenobacter</taxon>
    </lineage>
</organism>
<evidence type="ECO:0000313" key="2">
    <source>
        <dbReference type="EMBL" id="MBO0359792.1"/>
    </source>
</evidence>
<dbReference type="RefSeq" id="WP_206985745.1">
    <property type="nucleotide sequence ID" value="NZ_JAFLQZ010000013.1"/>
</dbReference>
<dbReference type="SUPFAM" id="SSF54913">
    <property type="entry name" value="GlnB-like"/>
    <property type="match status" value="1"/>
</dbReference>
<dbReference type="Proteomes" id="UP000664144">
    <property type="component" value="Unassembled WGS sequence"/>
</dbReference>
<accession>A0A939EZ24</accession>
<reference evidence="2" key="1">
    <citation type="submission" date="2021-03" db="EMBL/GenBank/DDBJ databases">
        <authorList>
            <person name="Kim M.K."/>
        </authorList>
    </citation>
    <scope>NUCLEOTIDE SEQUENCE</scope>
    <source>
        <strain evidence="2">BT186</strain>
    </source>
</reference>
<evidence type="ECO:0000259" key="1">
    <source>
        <dbReference type="Pfam" id="PF09413"/>
    </source>
</evidence>
<gene>
    <name evidence="2" type="ORF">J0X19_17655</name>
</gene>
<proteinExistence type="predicted"/>
<feature type="domain" description="DUF2007" evidence="1">
    <location>
        <begin position="11"/>
        <end position="69"/>
    </location>
</feature>
<dbReference type="InterPro" id="IPR011322">
    <property type="entry name" value="N-reg_PII-like_a/b"/>
</dbReference>
<keyword evidence="3" id="KW-1185">Reference proteome</keyword>
<sequence>MSHESADEAIVQLASFANSISAHLAKNQLEAAAIPCFLSNENRPYGPISGGVRLHVRQQDVAAAQEVLHASQVSMQALPTTDDEAATPTARCPRCHHTDIVCRQLPEPNDTLLTKLRLWILAPEKPQCHCFHCGLDFEG</sequence>
<dbReference type="InterPro" id="IPR018551">
    <property type="entry name" value="DUF2007"/>
</dbReference>